<evidence type="ECO:0000313" key="4">
    <source>
        <dbReference type="EMBL" id="KYG31948.1"/>
    </source>
</evidence>
<dbReference type="Proteomes" id="UP000075806">
    <property type="component" value="Unassembled WGS sequence"/>
</dbReference>
<dbReference type="InterPro" id="IPR050491">
    <property type="entry name" value="AmpC-like"/>
</dbReference>
<protein>
    <recommendedName>
        <fullName evidence="3">Beta-lactamase-related domain-containing protein</fullName>
    </recommendedName>
</protein>
<name>A0A161Q6I3_9BACI</name>
<comment type="subcellular location">
    <subcellularLocation>
        <location evidence="1">Membrane</location>
    </subcellularLocation>
</comment>
<evidence type="ECO:0000256" key="1">
    <source>
        <dbReference type="ARBA" id="ARBA00004370"/>
    </source>
</evidence>
<keyword evidence="5" id="KW-1185">Reference proteome</keyword>
<dbReference type="GO" id="GO:0016020">
    <property type="term" value="C:membrane"/>
    <property type="evidence" value="ECO:0007669"/>
    <property type="project" value="UniProtKB-SubCell"/>
</dbReference>
<feature type="domain" description="Beta-lactamase-related" evidence="3">
    <location>
        <begin position="5"/>
        <end position="307"/>
    </location>
</feature>
<accession>A0A161Q6I3</accession>
<dbReference type="EMBL" id="LTAO01000012">
    <property type="protein sequence ID" value="KYG31948.1"/>
    <property type="molecule type" value="Genomic_DNA"/>
</dbReference>
<dbReference type="InterPro" id="IPR001466">
    <property type="entry name" value="Beta-lactam-related"/>
</dbReference>
<dbReference type="AlphaFoldDB" id="A0A161Q6I3"/>
<dbReference type="PANTHER" id="PTHR46825">
    <property type="entry name" value="D-ALANYL-D-ALANINE-CARBOXYPEPTIDASE/ENDOPEPTIDASE AMPH"/>
    <property type="match status" value="1"/>
</dbReference>
<dbReference type="Pfam" id="PF00144">
    <property type="entry name" value="Beta-lactamase"/>
    <property type="match status" value="1"/>
</dbReference>
<dbReference type="SUPFAM" id="SSF56601">
    <property type="entry name" value="beta-lactamase/transpeptidase-like"/>
    <property type="match status" value="1"/>
</dbReference>
<reference evidence="4" key="1">
    <citation type="submission" date="2016-02" db="EMBL/GenBank/DDBJ databases">
        <title>Genome sequence of Bacillus trypoxylicola KCTC 13244(T).</title>
        <authorList>
            <person name="Jeong H."/>
            <person name="Park S.-H."/>
            <person name="Choi S.-K."/>
        </authorList>
    </citation>
    <scope>NUCLEOTIDE SEQUENCE [LARGE SCALE GENOMIC DNA]</scope>
    <source>
        <strain evidence="4">KCTC 13244</strain>
    </source>
</reference>
<evidence type="ECO:0000259" key="3">
    <source>
        <dbReference type="Pfam" id="PF00144"/>
    </source>
</evidence>
<keyword evidence="2" id="KW-0472">Membrane</keyword>
<evidence type="ECO:0000313" key="5">
    <source>
        <dbReference type="Proteomes" id="UP000075806"/>
    </source>
</evidence>
<dbReference type="RefSeq" id="WP_061948304.1">
    <property type="nucleotide sequence ID" value="NZ_LTAO01000012.1"/>
</dbReference>
<evidence type="ECO:0000256" key="2">
    <source>
        <dbReference type="ARBA" id="ARBA00023136"/>
    </source>
</evidence>
<dbReference type="OrthoDB" id="9803467at2"/>
<dbReference type="STRING" id="519424.AZF04_04015"/>
<dbReference type="Gene3D" id="3.40.710.10">
    <property type="entry name" value="DD-peptidase/beta-lactamase superfamily"/>
    <property type="match status" value="1"/>
</dbReference>
<comment type="caution">
    <text evidence="4">The sequence shown here is derived from an EMBL/GenBank/DDBJ whole genome shotgun (WGS) entry which is preliminary data.</text>
</comment>
<gene>
    <name evidence="4" type="ORF">AZF04_04015</name>
</gene>
<dbReference type="PANTHER" id="PTHR46825:SF11">
    <property type="entry name" value="PENICILLIN-BINDING PROTEIN 4"/>
    <property type="match status" value="1"/>
</dbReference>
<proteinExistence type="predicted"/>
<sequence>MENLLEHYNSKGYLNGSILIASNDKTLINQGFGYANLEHKILNKPTTKFRIGSLSKAFTAYAIFQLHAKKYININHKISHYLVDYPNGELITIYHCLTNSTGISNYTSQPNFWITDMRLSLSLSELINKFKDLPLKFKPGTKFEYSNSNYAILTFIIEKVSGMSYEDYMMKNVFLPLGLYNTGCDNGSRVIKDSASGYSIWEDIIQAEYTDMSFPLGAYGLYSTTEDLYIWDKALRNIDFLSEELKYKMFKPNHGNYSCGWMNSNILNRSCLHHFGDISGFTSSFHRFINEQITVIFLSNLNITPVSNITKELLKHICEEDPEPIVSWREIMINNRLDFEGHYKMTSNNFKMNMEISKKNNSLFLTVPKLYGALYKYRLIPIEEDLKSITFKTEFVNETLTVYFNGTTIDLIKYTDCYSITYSGLKIDQINVKNN</sequence>
<dbReference type="InterPro" id="IPR012338">
    <property type="entry name" value="Beta-lactam/transpept-like"/>
</dbReference>
<organism evidence="4 5">
    <name type="scientific">Alkalihalobacillus trypoxylicola</name>
    <dbReference type="NCBI Taxonomy" id="519424"/>
    <lineage>
        <taxon>Bacteria</taxon>
        <taxon>Bacillati</taxon>
        <taxon>Bacillota</taxon>
        <taxon>Bacilli</taxon>
        <taxon>Bacillales</taxon>
        <taxon>Bacillaceae</taxon>
        <taxon>Alkalihalobacillus</taxon>
    </lineage>
</organism>